<proteinExistence type="predicted"/>
<reference evidence="1 2" key="1">
    <citation type="submission" date="2019-12" db="EMBL/GenBank/DDBJ databases">
        <title>Spirosoma sp. HMF4905 genome sequencing and assembly.</title>
        <authorList>
            <person name="Kang H."/>
            <person name="Cha I."/>
            <person name="Kim H."/>
            <person name="Joh K."/>
        </authorList>
    </citation>
    <scope>NUCLEOTIDE SEQUENCE [LARGE SCALE GENOMIC DNA]</scope>
    <source>
        <strain evidence="1 2">HMF4905</strain>
    </source>
</reference>
<evidence type="ECO:0000313" key="1">
    <source>
        <dbReference type="EMBL" id="MVM36081.1"/>
    </source>
</evidence>
<name>A0A7K1SQL2_9BACT</name>
<keyword evidence="2" id="KW-1185">Reference proteome</keyword>
<accession>A0A7K1SQL2</accession>
<sequence>MLTVTAPNLSFDVPSEWNEVTLRQFLDLEERKEFTDEGNPFYPIRTALECFCSDKTMLYQLEAGEEQRLTDRLPYLREAPIFIKLITPEPIAGVMPPKELGACTLLQKWTIEQFMSEFEDEEKEITYLSLSVQVLSVYLYPLLTGKILLDAGQLDEINEQIEALPVTQAVPLAAFFLSNFRSSTSSGATTFVIKFPKQPPKNWLKRLYQNCRQRFIFSTGFFARWVNRND</sequence>
<gene>
    <name evidence="1" type="ORF">GO755_39070</name>
</gene>
<organism evidence="1 2">
    <name type="scientific">Spirosoma arboris</name>
    <dbReference type="NCBI Taxonomy" id="2682092"/>
    <lineage>
        <taxon>Bacteria</taxon>
        <taxon>Pseudomonadati</taxon>
        <taxon>Bacteroidota</taxon>
        <taxon>Cytophagia</taxon>
        <taxon>Cytophagales</taxon>
        <taxon>Cytophagaceae</taxon>
        <taxon>Spirosoma</taxon>
    </lineage>
</organism>
<protein>
    <submittedName>
        <fullName evidence="1">Uncharacterized protein</fullName>
    </submittedName>
</protein>
<dbReference type="AlphaFoldDB" id="A0A7K1SQL2"/>
<dbReference type="EMBL" id="WPIN01000030">
    <property type="protein sequence ID" value="MVM36081.1"/>
    <property type="molecule type" value="Genomic_DNA"/>
</dbReference>
<comment type="caution">
    <text evidence="1">The sequence shown here is derived from an EMBL/GenBank/DDBJ whole genome shotgun (WGS) entry which is preliminary data.</text>
</comment>
<dbReference type="RefSeq" id="WP_157590879.1">
    <property type="nucleotide sequence ID" value="NZ_WPIN01000030.1"/>
</dbReference>
<dbReference type="Proteomes" id="UP000436006">
    <property type="component" value="Unassembled WGS sequence"/>
</dbReference>
<evidence type="ECO:0000313" key="2">
    <source>
        <dbReference type="Proteomes" id="UP000436006"/>
    </source>
</evidence>